<accession>A0A5J4YQV6</accession>
<gene>
    <name evidence="7" type="ORF">FVE85_4845</name>
</gene>
<keyword evidence="4 6" id="KW-0009">Actin-binding</keyword>
<evidence type="ECO:0000256" key="2">
    <source>
        <dbReference type="ARBA" id="ARBA00010058"/>
    </source>
</evidence>
<proteinExistence type="inferred from homology"/>
<dbReference type="InterPro" id="IPR005455">
    <property type="entry name" value="PFN_euk"/>
</dbReference>
<dbReference type="InterPro" id="IPR027310">
    <property type="entry name" value="Profilin_CS"/>
</dbReference>
<dbReference type="Proteomes" id="UP000324585">
    <property type="component" value="Unassembled WGS sequence"/>
</dbReference>
<dbReference type="AlphaFoldDB" id="A0A5J4YQV6"/>
<evidence type="ECO:0000256" key="5">
    <source>
        <dbReference type="ARBA" id="ARBA00023212"/>
    </source>
</evidence>
<dbReference type="Gene3D" id="3.30.450.30">
    <property type="entry name" value="Dynein light chain 2a, cytoplasmic"/>
    <property type="match status" value="1"/>
</dbReference>
<name>A0A5J4YQV6_PORPP</name>
<dbReference type="PROSITE" id="PS00414">
    <property type="entry name" value="PROFILIN"/>
    <property type="match status" value="1"/>
</dbReference>
<dbReference type="PANTHER" id="PTHR11604">
    <property type="entry name" value="PROFILIN"/>
    <property type="match status" value="1"/>
</dbReference>
<evidence type="ECO:0000313" key="8">
    <source>
        <dbReference type="Proteomes" id="UP000324585"/>
    </source>
</evidence>
<dbReference type="PANTHER" id="PTHR11604:SF0">
    <property type="entry name" value="PROFILIN"/>
    <property type="match status" value="1"/>
</dbReference>
<dbReference type="InterPro" id="IPR048278">
    <property type="entry name" value="PFN"/>
</dbReference>
<dbReference type="GO" id="GO:0003785">
    <property type="term" value="F:actin monomer binding"/>
    <property type="evidence" value="ECO:0007669"/>
    <property type="project" value="TreeGrafter"/>
</dbReference>
<keyword evidence="3" id="KW-0963">Cytoplasm</keyword>
<keyword evidence="5" id="KW-0206">Cytoskeleton</keyword>
<evidence type="ECO:0000256" key="6">
    <source>
        <dbReference type="RuleBase" id="RU003909"/>
    </source>
</evidence>
<evidence type="ECO:0000313" key="7">
    <source>
        <dbReference type="EMBL" id="KAA8493708.1"/>
    </source>
</evidence>
<protein>
    <recommendedName>
        <fullName evidence="6">Profilin</fullName>
    </recommendedName>
</protein>
<dbReference type="GO" id="GO:0005938">
    <property type="term" value="C:cell cortex"/>
    <property type="evidence" value="ECO:0007669"/>
    <property type="project" value="TreeGrafter"/>
</dbReference>
<dbReference type="InterPro" id="IPR036140">
    <property type="entry name" value="PFN_sf"/>
</dbReference>
<organism evidence="7 8">
    <name type="scientific">Porphyridium purpureum</name>
    <name type="common">Red alga</name>
    <name type="synonym">Porphyridium cruentum</name>
    <dbReference type="NCBI Taxonomy" id="35688"/>
    <lineage>
        <taxon>Eukaryota</taxon>
        <taxon>Rhodophyta</taxon>
        <taxon>Bangiophyceae</taxon>
        <taxon>Porphyridiales</taxon>
        <taxon>Porphyridiaceae</taxon>
        <taxon>Porphyridium</taxon>
    </lineage>
</organism>
<keyword evidence="8" id="KW-1185">Reference proteome</keyword>
<comment type="caution">
    <text evidence="7">The sequence shown here is derived from an EMBL/GenBank/DDBJ whole genome shotgun (WGS) entry which is preliminary data.</text>
</comment>
<evidence type="ECO:0000256" key="1">
    <source>
        <dbReference type="ARBA" id="ARBA00004245"/>
    </source>
</evidence>
<reference evidence="8" key="1">
    <citation type="journal article" date="2019" name="Nat. Commun.">
        <title>Expansion of phycobilisome linker gene families in mesophilic red algae.</title>
        <authorList>
            <person name="Lee J."/>
            <person name="Kim D."/>
            <person name="Bhattacharya D."/>
            <person name="Yoon H.S."/>
        </authorList>
    </citation>
    <scope>NUCLEOTIDE SEQUENCE [LARGE SCALE GENOMIC DNA]</scope>
    <source>
        <strain evidence="8">CCMP 1328</strain>
    </source>
</reference>
<dbReference type="SMART" id="SM00392">
    <property type="entry name" value="PROF"/>
    <property type="match status" value="1"/>
</dbReference>
<dbReference type="Pfam" id="PF00235">
    <property type="entry name" value="Profilin"/>
    <property type="match status" value="1"/>
</dbReference>
<evidence type="ECO:0000256" key="4">
    <source>
        <dbReference type="ARBA" id="ARBA00023203"/>
    </source>
</evidence>
<dbReference type="EMBL" id="VRMN01000006">
    <property type="protein sequence ID" value="KAA8493708.1"/>
    <property type="molecule type" value="Genomic_DNA"/>
</dbReference>
<dbReference type="GO" id="GO:0005856">
    <property type="term" value="C:cytoskeleton"/>
    <property type="evidence" value="ECO:0007669"/>
    <property type="project" value="UniProtKB-SubCell"/>
</dbReference>
<dbReference type="OrthoDB" id="421374at2759"/>
<sequence length="144" mass="15768">MSWQQYVDSGMLAKGCMYAGIFGHNGSKWATSQGFQLGVSEATKLARILVGKEDGLQELARGFSICGQQYVALRAGVLDADGFPPFVLGQCVDKGKEQQRVIVICTLKALVVGVYHPKYSKNRNLRDVAKDMDQLTDYIIGVGY</sequence>
<comment type="similarity">
    <text evidence="2 6">Belongs to the profilin family.</text>
</comment>
<comment type="subcellular location">
    <subcellularLocation>
        <location evidence="1">Cytoplasm</location>
        <location evidence="1">Cytoskeleton</location>
    </subcellularLocation>
</comment>
<evidence type="ECO:0000256" key="3">
    <source>
        <dbReference type="ARBA" id="ARBA00022490"/>
    </source>
</evidence>
<dbReference type="SUPFAM" id="SSF55770">
    <property type="entry name" value="Profilin (actin-binding protein)"/>
    <property type="match status" value="1"/>
</dbReference>